<proteinExistence type="predicted"/>
<sequence length="77" mass="8880">MTRSIEGSRAKNAKRPPTAPNCECIEETAIERALRQCHQWTATPSEVQYLGQLRLIFGQYSCKTFQWMLENDVGYVK</sequence>
<reference evidence="2 3" key="1">
    <citation type="submission" date="2024-02" db="EMBL/GenBank/DDBJ databases">
        <title>Chromosome-scale genome assembly of the rough periwinkle Littorina saxatilis.</title>
        <authorList>
            <person name="De Jode A."/>
            <person name="Faria R."/>
            <person name="Formenti G."/>
            <person name="Sims Y."/>
            <person name="Smith T.P."/>
            <person name="Tracey A."/>
            <person name="Wood J.M.D."/>
            <person name="Zagrodzka Z.B."/>
            <person name="Johannesson K."/>
            <person name="Butlin R.K."/>
            <person name="Leder E.H."/>
        </authorList>
    </citation>
    <scope>NUCLEOTIDE SEQUENCE [LARGE SCALE GENOMIC DNA]</scope>
    <source>
        <strain evidence="2">Snail1</strain>
        <tissue evidence="2">Muscle</tissue>
    </source>
</reference>
<keyword evidence="3" id="KW-1185">Reference proteome</keyword>
<accession>A0AAN9BZ69</accession>
<dbReference type="AlphaFoldDB" id="A0AAN9BZ69"/>
<gene>
    <name evidence="2" type="ORF">V1264_000405</name>
</gene>
<protein>
    <submittedName>
        <fullName evidence="2">Uncharacterized protein</fullName>
    </submittedName>
</protein>
<evidence type="ECO:0000313" key="2">
    <source>
        <dbReference type="EMBL" id="KAK7114329.1"/>
    </source>
</evidence>
<dbReference type="EMBL" id="JBAMIC010000001">
    <property type="protein sequence ID" value="KAK7114329.1"/>
    <property type="molecule type" value="Genomic_DNA"/>
</dbReference>
<evidence type="ECO:0000313" key="3">
    <source>
        <dbReference type="Proteomes" id="UP001374579"/>
    </source>
</evidence>
<evidence type="ECO:0000256" key="1">
    <source>
        <dbReference type="SAM" id="MobiDB-lite"/>
    </source>
</evidence>
<dbReference type="Proteomes" id="UP001374579">
    <property type="component" value="Unassembled WGS sequence"/>
</dbReference>
<comment type="caution">
    <text evidence="2">The sequence shown here is derived from an EMBL/GenBank/DDBJ whole genome shotgun (WGS) entry which is preliminary data.</text>
</comment>
<organism evidence="2 3">
    <name type="scientific">Littorina saxatilis</name>
    <dbReference type="NCBI Taxonomy" id="31220"/>
    <lineage>
        <taxon>Eukaryota</taxon>
        <taxon>Metazoa</taxon>
        <taxon>Spiralia</taxon>
        <taxon>Lophotrochozoa</taxon>
        <taxon>Mollusca</taxon>
        <taxon>Gastropoda</taxon>
        <taxon>Caenogastropoda</taxon>
        <taxon>Littorinimorpha</taxon>
        <taxon>Littorinoidea</taxon>
        <taxon>Littorinidae</taxon>
        <taxon>Littorina</taxon>
    </lineage>
</organism>
<feature type="region of interest" description="Disordered" evidence="1">
    <location>
        <begin position="1"/>
        <end position="20"/>
    </location>
</feature>
<name>A0AAN9BZ69_9CAEN</name>